<comment type="caution">
    <text evidence="2">The sequence shown here is derived from an EMBL/GenBank/DDBJ whole genome shotgun (WGS) entry which is preliminary data.</text>
</comment>
<proteinExistence type="predicted"/>
<evidence type="ECO:0000313" key="3">
    <source>
        <dbReference type="Proteomes" id="UP000615446"/>
    </source>
</evidence>
<dbReference type="AlphaFoldDB" id="A0A8H3LET1"/>
<sequence>MNIKYSYGYFDKLGEPDEQFISDFKKDLKILYGEEDTAMIDDIKNIDLLMKYIKGKMQVDLKEIITENESQQFKFIFPEIYNESTIK</sequence>
<name>A0A8H3LET1_9GLOM</name>
<evidence type="ECO:0000313" key="1">
    <source>
        <dbReference type="EMBL" id="GES74797.1"/>
    </source>
</evidence>
<accession>A0A8H3LET1</accession>
<gene>
    <name evidence="1" type="ORF">RCL2_000226200</name>
    <name evidence="2" type="ORF">RCL2_001164100</name>
</gene>
<dbReference type="EMBL" id="BLAL01000012">
    <property type="protein sequence ID" value="GES74797.1"/>
    <property type="molecule type" value="Genomic_DNA"/>
</dbReference>
<dbReference type="Proteomes" id="UP000615446">
    <property type="component" value="Unassembled WGS sequence"/>
</dbReference>
<dbReference type="EMBL" id="BLAL01000080">
    <property type="protein sequence ID" value="GES84527.1"/>
    <property type="molecule type" value="Genomic_DNA"/>
</dbReference>
<organism evidence="2 3">
    <name type="scientific">Rhizophagus clarus</name>
    <dbReference type="NCBI Taxonomy" id="94130"/>
    <lineage>
        <taxon>Eukaryota</taxon>
        <taxon>Fungi</taxon>
        <taxon>Fungi incertae sedis</taxon>
        <taxon>Mucoromycota</taxon>
        <taxon>Glomeromycotina</taxon>
        <taxon>Glomeromycetes</taxon>
        <taxon>Glomerales</taxon>
        <taxon>Glomeraceae</taxon>
        <taxon>Rhizophagus</taxon>
    </lineage>
</organism>
<reference evidence="2" key="1">
    <citation type="submission" date="2019-10" db="EMBL/GenBank/DDBJ databases">
        <title>Conservation and host-specific expression of non-tandemly repeated heterogenous ribosome RNA gene in arbuscular mycorrhizal fungi.</title>
        <authorList>
            <person name="Maeda T."/>
            <person name="Kobayashi Y."/>
            <person name="Nakagawa T."/>
            <person name="Ezawa T."/>
            <person name="Yamaguchi K."/>
            <person name="Bino T."/>
            <person name="Nishimoto Y."/>
            <person name="Shigenobu S."/>
            <person name="Kawaguchi M."/>
        </authorList>
    </citation>
    <scope>NUCLEOTIDE SEQUENCE</scope>
    <source>
        <strain evidence="2">HR1</strain>
    </source>
</reference>
<dbReference type="OrthoDB" id="310870at2759"/>
<protein>
    <submittedName>
        <fullName evidence="2">Uncharacterized protein</fullName>
    </submittedName>
</protein>
<evidence type="ECO:0000313" key="2">
    <source>
        <dbReference type="EMBL" id="GES84527.1"/>
    </source>
</evidence>